<sequence length="230" mass="26914">MALYAISDLHLAFNDDKPMDIFGEKWNEHHKKIKENWITKVKDEDTVLIAGDISWAMRAEDSLTDLEWIDNLPGKKIISKGNHDYWWGSISKLNSMFEKTKFLQNNFFVYRDYAICGTRGWICPGTDRFTEKDKKIYLRELIRLKLSLDEAKKAGYSKIIAMLHYPPTNEKFEESGFTSVMEEYVVEKVIYGHLHGPSLNRVLNGYFNEVEYIMTSADFIDFNPKMIIDD</sequence>
<keyword evidence="3" id="KW-1185">Reference proteome</keyword>
<dbReference type="PANTHER" id="PTHR31302:SF22">
    <property type="entry name" value="PHOSPHOESTERASE"/>
    <property type="match status" value="1"/>
</dbReference>
<dbReference type="InterPro" id="IPR029052">
    <property type="entry name" value="Metallo-depent_PP-like"/>
</dbReference>
<name>A0ABR8PQ85_9CLOT</name>
<dbReference type="InterPro" id="IPR014578">
    <property type="entry name" value="Pesterase_CT488"/>
</dbReference>
<organism evidence="2 3">
    <name type="scientific">Clostridium cibarium</name>
    <dbReference type="NCBI Taxonomy" id="2762247"/>
    <lineage>
        <taxon>Bacteria</taxon>
        <taxon>Bacillati</taxon>
        <taxon>Bacillota</taxon>
        <taxon>Clostridia</taxon>
        <taxon>Eubacteriales</taxon>
        <taxon>Clostridiaceae</taxon>
        <taxon>Clostridium</taxon>
    </lineage>
</organism>
<dbReference type="Pfam" id="PF00149">
    <property type="entry name" value="Metallophos"/>
    <property type="match status" value="1"/>
</dbReference>
<evidence type="ECO:0000259" key="1">
    <source>
        <dbReference type="Pfam" id="PF00149"/>
    </source>
</evidence>
<dbReference type="Gene3D" id="3.60.21.10">
    <property type="match status" value="1"/>
</dbReference>
<evidence type="ECO:0000313" key="2">
    <source>
        <dbReference type="EMBL" id="MBD7910239.1"/>
    </source>
</evidence>
<gene>
    <name evidence="2" type="ORF">H9661_02610</name>
</gene>
<accession>A0ABR8PQ85</accession>
<dbReference type="PIRSF" id="PIRSF033094">
    <property type="entry name" value="Pesterase_CT488"/>
    <property type="match status" value="1"/>
</dbReference>
<dbReference type="SUPFAM" id="SSF56300">
    <property type="entry name" value="Metallo-dependent phosphatases"/>
    <property type="match status" value="1"/>
</dbReference>
<evidence type="ECO:0000313" key="3">
    <source>
        <dbReference type="Proteomes" id="UP000627781"/>
    </source>
</evidence>
<dbReference type="Proteomes" id="UP000627781">
    <property type="component" value="Unassembled WGS sequence"/>
</dbReference>
<feature type="domain" description="Calcineurin-like phosphoesterase" evidence="1">
    <location>
        <begin position="3"/>
        <end position="197"/>
    </location>
</feature>
<reference evidence="2 3" key="1">
    <citation type="submission" date="2020-08" db="EMBL/GenBank/DDBJ databases">
        <title>A Genomic Blueprint of the Chicken Gut Microbiome.</title>
        <authorList>
            <person name="Gilroy R."/>
            <person name="Ravi A."/>
            <person name="Getino M."/>
            <person name="Pursley I."/>
            <person name="Horton D.L."/>
            <person name="Alikhan N.-F."/>
            <person name="Baker D."/>
            <person name="Gharbi K."/>
            <person name="Hall N."/>
            <person name="Watson M."/>
            <person name="Adriaenssens E.M."/>
            <person name="Foster-Nyarko E."/>
            <person name="Jarju S."/>
            <person name="Secka A."/>
            <person name="Antonio M."/>
            <person name="Oren A."/>
            <person name="Chaudhuri R."/>
            <person name="La Ragione R.M."/>
            <person name="Hildebrand F."/>
            <person name="Pallen M.J."/>
        </authorList>
    </citation>
    <scope>NUCLEOTIDE SEQUENCE [LARGE SCALE GENOMIC DNA]</scope>
    <source>
        <strain evidence="2 3">Sa3CVN1</strain>
    </source>
</reference>
<dbReference type="InterPro" id="IPR051158">
    <property type="entry name" value="Metallophosphoesterase_sf"/>
</dbReference>
<dbReference type="PANTHER" id="PTHR31302">
    <property type="entry name" value="TRANSMEMBRANE PROTEIN WITH METALLOPHOSPHOESTERASE DOMAIN-RELATED"/>
    <property type="match status" value="1"/>
</dbReference>
<dbReference type="InterPro" id="IPR004843">
    <property type="entry name" value="Calcineurin-like_PHP"/>
</dbReference>
<proteinExistence type="predicted"/>
<dbReference type="EMBL" id="JACSRA010000003">
    <property type="protein sequence ID" value="MBD7910239.1"/>
    <property type="molecule type" value="Genomic_DNA"/>
</dbReference>
<dbReference type="RefSeq" id="WP_191767648.1">
    <property type="nucleotide sequence ID" value="NZ_JACSRA010000003.1"/>
</dbReference>
<protein>
    <submittedName>
        <fullName evidence="2">Metallophosphoesterase</fullName>
    </submittedName>
</protein>
<comment type="caution">
    <text evidence="2">The sequence shown here is derived from an EMBL/GenBank/DDBJ whole genome shotgun (WGS) entry which is preliminary data.</text>
</comment>